<dbReference type="EMBL" id="BDDD01004176">
    <property type="protein sequence ID" value="GAV87110.1"/>
    <property type="molecule type" value="Genomic_DNA"/>
</dbReference>
<feature type="compositionally biased region" description="Basic and acidic residues" evidence="1">
    <location>
        <begin position="108"/>
        <end position="117"/>
    </location>
</feature>
<gene>
    <name evidence="2" type="ORF">CFOL_v3_30536</name>
</gene>
<feature type="non-terminal residue" evidence="2">
    <location>
        <position position="1"/>
    </location>
</feature>
<evidence type="ECO:0008006" key="4">
    <source>
        <dbReference type="Google" id="ProtNLM"/>
    </source>
</evidence>
<dbReference type="Proteomes" id="UP000187406">
    <property type="component" value="Unassembled WGS sequence"/>
</dbReference>
<dbReference type="InParanoid" id="A0A1Q3D3Q9"/>
<feature type="region of interest" description="Disordered" evidence="1">
    <location>
        <begin position="77"/>
        <end position="117"/>
    </location>
</feature>
<proteinExistence type="predicted"/>
<sequence>RRDETLREYLNRFNAEALKVRDLVHSIAVTMIINGLRDCMFTHSLTKNNQKELSEHLERAEKYINAEEAITAKKTADELKTRKRKKRDDYGRCEEDNRDRKRKNRSSRRYDILDSER</sequence>
<protein>
    <recommendedName>
        <fullName evidence="4">UBN2 domain-containing protein</fullName>
    </recommendedName>
</protein>
<feature type="compositionally biased region" description="Basic and acidic residues" evidence="1">
    <location>
        <begin position="87"/>
        <end position="99"/>
    </location>
</feature>
<reference evidence="3" key="1">
    <citation type="submission" date="2016-04" db="EMBL/GenBank/DDBJ databases">
        <title>Cephalotus genome sequencing.</title>
        <authorList>
            <person name="Fukushima K."/>
            <person name="Hasebe M."/>
            <person name="Fang X."/>
        </authorList>
    </citation>
    <scope>NUCLEOTIDE SEQUENCE [LARGE SCALE GENOMIC DNA]</scope>
    <source>
        <strain evidence="3">cv. St1</strain>
    </source>
</reference>
<dbReference type="OrthoDB" id="1737504at2759"/>
<name>A0A1Q3D3Q9_CEPFO</name>
<comment type="caution">
    <text evidence="2">The sequence shown here is derived from an EMBL/GenBank/DDBJ whole genome shotgun (WGS) entry which is preliminary data.</text>
</comment>
<organism evidence="2 3">
    <name type="scientific">Cephalotus follicularis</name>
    <name type="common">Albany pitcher plant</name>
    <dbReference type="NCBI Taxonomy" id="3775"/>
    <lineage>
        <taxon>Eukaryota</taxon>
        <taxon>Viridiplantae</taxon>
        <taxon>Streptophyta</taxon>
        <taxon>Embryophyta</taxon>
        <taxon>Tracheophyta</taxon>
        <taxon>Spermatophyta</taxon>
        <taxon>Magnoliopsida</taxon>
        <taxon>eudicotyledons</taxon>
        <taxon>Gunneridae</taxon>
        <taxon>Pentapetalae</taxon>
        <taxon>rosids</taxon>
        <taxon>fabids</taxon>
        <taxon>Oxalidales</taxon>
        <taxon>Cephalotaceae</taxon>
        <taxon>Cephalotus</taxon>
    </lineage>
</organism>
<keyword evidence="3" id="KW-1185">Reference proteome</keyword>
<dbReference type="AlphaFoldDB" id="A0A1Q3D3Q9"/>
<evidence type="ECO:0000313" key="3">
    <source>
        <dbReference type="Proteomes" id="UP000187406"/>
    </source>
</evidence>
<evidence type="ECO:0000313" key="2">
    <source>
        <dbReference type="EMBL" id="GAV87110.1"/>
    </source>
</evidence>
<evidence type="ECO:0000256" key="1">
    <source>
        <dbReference type="SAM" id="MobiDB-lite"/>
    </source>
</evidence>
<accession>A0A1Q3D3Q9</accession>